<name>A0A3R5VAV8_9CLOT</name>
<evidence type="ECO:0000256" key="13">
    <source>
        <dbReference type="ARBA" id="ARBA00023136"/>
    </source>
</evidence>
<dbReference type="InterPro" id="IPR036890">
    <property type="entry name" value="HATPase_C_sf"/>
</dbReference>
<feature type="transmembrane region" description="Helical" evidence="14">
    <location>
        <begin position="7"/>
        <end position="31"/>
    </location>
</feature>
<dbReference type="SMART" id="SM00387">
    <property type="entry name" value="HATPase_c"/>
    <property type="match status" value="1"/>
</dbReference>
<dbReference type="PRINTS" id="PR00344">
    <property type="entry name" value="BCTRLSENSOR"/>
</dbReference>
<dbReference type="PROSITE" id="PS50109">
    <property type="entry name" value="HIS_KIN"/>
    <property type="match status" value="1"/>
</dbReference>
<evidence type="ECO:0000256" key="1">
    <source>
        <dbReference type="ARBA" id="ARBA00000085"/>
    </source>
</evidence>
<evidence type="ECO:0000256" key="14">
    <source>
        <dbReference type="SAM" id="Phobius"/>
    </source>
</evidence>
<feature type="domain" description="Histidine kinase" evidence="15">
    <location>
        <begin position="242"/>
        <end position="457"/>
    </location>
</feature>
<dbReference type="SMART" id="SM00388">
    <property type="entry name" value="HisKA"/>
    <property type="match status" value="1"/>
</dbReference>
<dbReference type="Gene3D" id="1.10.287.130">
    <property type="match status" value="1"/>
</dbReference>
<keyword evidence="18" id="KW-1185">Reference proteome</keyword>
<evidence type="ECO:0000256" key="2">
    <source>
        <dbReference type="ARBA" id="ARBA00004651"/>
    </source>
</evidence>
<evidence type="ECO:0000256" key="5">
    <source>
        <dbReference type="ARBA" id="ARBA00022553"/>
    </source>
</evidence>
<feature type="domain" description="HAMP" evidence="16">
    <location>
        <begin position="181"/>
        <end position="234"/>
    </location>
</feature>
<dbReference type="SUPFAM" id="SSF55874">
    <property type="entry name" value="ATPase domain of HSP90 chaperone/DNA topoisomerase II/histidine kinase"/>
    <property type="match status" value="1"/>
</dbReference>
<evidence type="ECO:0000256" key="3">
    <source>
        <dbReference type="ARBA" id="ARBA00012438"/>
    </source>
</evidence>
<dbReference type="CDD" id="cd06225">
    <property type="entry name" value="HAMP"/>
    <property type="match status" value="1"/>
</dbReference>
<evidence type="ECO:0000256" key="11">
    <source>
        <dbReference type="ARBA" id="ARBA00022989"/>
    </source>
</evidence>
<keyword evidence="12" id="KW-0902">Two-component regulatory system</keyword>
<evidence type="ECO:0000256" key="9">
    <source>
        <dbReference type="ARBA" id="ARBA00022777"/>
    </source>
</evidence>
<keyword evidence="7 14" id="KW-0812">Transmembrane</keyword>
<dbReference type="Pfam" id="PF00512">
    <property type="entry name" value="HisKA"/>
    <property type="match status" value="1"/>
</dbReference>
<dbReference type="FunFam" id="3.30.565.10:FF:000006">
    <property type="entry name" value="Sensor histidine kinase WalK"/>
    <property type="match status" value="1"/>
</dbReference>
<dbReference type="InterPro" id="IPR003660">
    <property type="entry name" value="HAMP_dom"/>
</dbReference>
<dbReference type="CDD" id="cd00075">
    <property type="entry name" value="HATPase"/>
    <property type="match status" value="1"/>
</dbReference>
<dbReference type="SUPFAM" id="SSF47384">
    <property type="entry name" value="Homodimeric domain of signal transducing histidine kinase"/>
    <property type="match status" value="1"/>
</dbReference>
<dbReference type="OrthoDB" id="9813394at2"/>
<keyword evidence="4" id="KW-1003">Cell membrane</keyword>
<dbReference type="EMBL" id="CP025746">
    <property type="protein sequence ID" value="QAA34123.1"/>
    <property type="molecule type" value="Genomic_DNA"/>
</dbReference>
<evidence type="ECO:0000256" key="7">
    <source>
        <dbReference type="ARBA" id="ARBA00022692"/>
    </source>
</evidence>
<dbReference type="PROSITE" id="PS50885">
    <property type="entry name" value="HAMP"/>
    <property type="match status" value="1"/>
</dbReference>
<dbReference type="SUPFAM" id="SSF158472">
    <property type="entry name" value="HAMP domain-like"/>
    <property type="match status" value="1"/>
</dbReference>
<dbReference type="Pfam" id="PF00672">
    <property type="entry name" value="HAMP"/>
    <property type="match status" value="1"/>
</dbReference>
<accession>A0A3R5VAV8</accession>
<proteinExistence type="predicted"/>
<dbReference type="InterPro" id="IPR003594">
    <property type="entry name" value="HATPase_dom"/>
</dbReference>
<dbReference type="Pfam" id="PF02518">
    <property type="entry name" value="HATPase_c"/>
    <property type="match status" value="1"/>
</dbReference>
<dbReference type="InterPro" id="IPR003661">
    <property type="entry name" value="HisK_dim/P_dom"/>
</dbReference>
<keyword evidence="6" id="KW-0808">Transferase</keyword>
<evidence type="ECO:0000259" key="16">
    <source>
        <dbReference type="PROSITE" id="PS50885"/>
    </source>
</evidence>
<comment type="subcellular location">
    <subcellularLocation>
        <location evidence="2">Cell membrane</location>
        <topology evidence="2">Multi-pass membrane protein</topology>
    </subcellularLocation>
</comment>
<dbReference type="EC" id="2.7.13.3" evidence="3"/>
<dbReference type="GO" id="GO:0005524">
    <property type="term" value="F:ATP binding"/>
    <property type="evidence" value="ECO:0007669"/>
    <property type="project" value="UniProtKB-KW"/>
</dbReference>
<dbReference type="Proteomes" id="UP000286268">
    <property type="component" value="Chromosome"/>
</dbReference>
<evidence type="ECO:0000313" key="17">
    <source>
        <dbReference type="EMBL" id="QAA34123.1"/>
    </source>
</evidence>
<dbReference type="GO" id="GO:0000155">
    <property type="term" value="F:phosphorelay sensor kinase activity"/>
    <property type="evidence" value="ECO:0007669"/>
    <property type="project" value="InterPro"/>
</dbReference>
<keyword evidence="9 17" id="KW-0418">Kinase</keyword>
<dbReference type="InterPro" id="IPR005467">
    <property type="entry name" value="His_kinase_dom"/>
</dbReference>
<dbReference type="AlphaFoldDB" id="A0A3R5VAV8"/>
<dbReference type="InterPro" id="IPR050398">
    <property type="entry name" value="HssS/ArlS-like"/>
</dbReference>
<evidence type="ECO:0000256" key="10">
    <source>
        <dbReference type="ARBA" id="ARBA00022840"/>
    </source>
</evidence>
<dbReference type="PANTHER" id="PTHR45528:SF1">
    <property type="entry name" value="SENSOR HISTIDINE KINASE CPXA"/>
    <property type="match status" value="1"/>
</dbReference>
<comment type="catalytic activity">
    <reaction evidence="1">
        <text>ATP + protein L-histidine = ADP + protein N-phospho-L-histidine.</text>
        <dbReference type="EC" id="2.7.13.3"/>
    </reaction>
</comment>
<dbReference type="SMART" id="SM00304">
    <property type="entry name" value="HAMP"/>
    <property type="match status" value="1"/>
</dbReference>
<sequence length="459" mass="52221">MRNIRTHLFLIMILTVIFCIGVTGMIINISISSHFKSYMEESQKKREDRIVASFESIYSKDKKWTTVSGIELQHEAHMSNFCISLLDDKKNMIWGMDPKLITETLGFDNMVVSNHKGDYVSKNLPIRYNGSVVGYVNIGQYSDLLLTQDDVDFSKKINGSIVIAITISIVIGLAVSLVVGKQFSLPVRRIAEVSKKIANGDLDARASYETKITEIRELKETINDLADKLNYQDDLRRRLISDVSHEIRTPLNVLQNIIEAMIDGIYPINNETLELINSEVIRFGKLLNNMKSLTYIDERTDNVDNKPVDLDILIKNILEYYKGEIDSKNLMLQYENNLSDDDVVLGDEDMLKQVYINLISNAIKYNKTEGKLKVTLLETRGIIRSTIEDTGIGIKKSDVPFIFERFYRGDRSREVTEGTGVGLTISKKIVDLHKGSIKIESEDGKFTRVVIEFNKIIKV</sequence>
<evidence type="ECO:0000256" key="4">
    <source>
        <dbReference type="ARBA" id="ARBA00022475"/>
    </source>
</evidence>
<evidence type="ECO:0000259" key="15">
    <source>
        <dbReference type="PROSITE" id="PS50109"/>
    </source>
</evidence>
<gene>
    <name evidence="17" type="ORF">C1I91_22210</name>
</gene>
<keyword evidence="8" id="KW-0547">Nucleotide-binding</keyword>
<evidence type="ECO:0000256" key="12">
    <source>
        <dbReference type="ARBA" id="ARBA00023012"/>
    </source>
</evidence>
<dbReference type="RefSeq" id="WP_128214844.1">
    <property type="nucleotide sequence ID" value="NZ_CP025746.1"/>
</dbReference>
<dbReference type="GO" id="GO:0005886">
    <property type="term" value="C:plasma membrane"/>
    <property type="evidence" value="ECO:0007669"/>
    <property type="project" value="UniProtKB-SubCell"/>
</dbReference>
<organism evidence="17 18">
    <name type="scientific">Clostridium manihotivorum</name>
    <dbReference type="NCBI Taxonomy" id="2320868"/>
    <lineage>
        <taxon>Bacteria</taxon>
        <taxon>Bacillati</taxon>
        <taxon>Bacillota</taxon>
        <taxon>Clostridia</taxon>
        <taxon>Eubacteriales</taxon>
        <taxon>Clostridiaceae</taxon>
        <taxon>Clostridium</taxon>
    </lineage>
</organism>
<keyword evidence="13 14" id="KW-0472">Membrane</keyword>
<keyword evidence="10" id="KW-0067">ATP-binding</keyword>
<keyword evidence="5" id="KW-0597">Phosphoprotein</keyword>
<dbReference type="Gene3D" id="6.10.340.10">
    <property type="match status" value="1"/>
</dbReference>
<dbReference type="PANTHER" id="PTHR45528">
    <property type="entry name" value="SENSOR HISTIDINE KINASE CPXA"/>
    <property type="match status" value="1"/>
</dbReference>
<evidence type="ECO:0000256" key="6">
    <source>
        <dbReference type="ARBA" id="ARBA00022679"/>
    </source>
</evidence>
<feature type="transmembrane region" description="Helical" evidence="14">
    <location>
        <begin position="157"/>
        <end position="179"/>
    </location>
</feature>
<dbReference type="KEGG" id="cmah:C1I91_22210"/>
<protein>
    <recommendedName>
        <fullName evidence="3">histidine kinase</fullName>
        <ecNumber evidence="3">2.7.13.3</ecNumber>
    </recommendedName>
</protein>
<dbReference type="Gene3D" id="3.30.565.10">
    <property type="entry name" value="Histidine kinase-like ATPase, C-terminal domain"/>
    <property type="match status" value="1"/>
</dbReference>
<dbReference type="InterPro" id="IPR036097">
    <property type="entry name" value="HisK_dim/P_sf"/>
</dbReference>
<dbReference type="InterPro" id="IPR004358">
    <property type="entry name" value="Sig_transdc_His_kin-like_C"/>
</dbReference>
<evidence type="ECO:0000313" key="18">
    <source>
        <dbReference type="Proteomes" id="UP000286268"/>
    </source>
</evidence>
<evidence type="ECO:0000256" key="8">
    <source>
        <dbReference type="ARBA" id="ARBA00022741"/>
    </source>
</evidence>
<keyword evidence="11 14" id="KW-1133">Transmembrane helix</keyword>
<reference evidence="17 18" key="1">
    <citation type="submission" date="2018-01" db="EMBL/GenBank/DDBJ databases">
        <title>Genome Sequencing and Assembly of Anaerobacter polyendosporus strain CT4.</title>
        <authorList>
            <person name="Tachaapaikoon C."/>
            <person name="Sutheeworapong S."/>
            <person name="Jenjaroenpun P."/>
            <person name="Wongsurawat T."/>
            <person name="Nookeaw I."/>
            <person name="Cheawchanlertfa P."/>
            <person name="Kosugi A."/>
            <person name="Cheevadhanarak S."/>
            <person name="Ratanakhanokchai K."/>
        </authorList>
    </citation>
    <scope>NUCLEOTIDE SEQUENCE [LARGE SCALE GENOMIC DNA]</scope>
    <source>
        <strain evidence="17 18">CT4</strain>
    </source>
</reference>
<dbReference type="CDD" id="cd00082">
    <property type="entry name" value="HisKA"/>
    <property type="match status" value="1"/>
</dbReference>